<dbReference type="AlphaFoldDB" id="A0A2K8QLS9"/>
<evidence type="ECO:0000313" key="2">
    <source>
        <dbReference type="EMBL" id="ATZ94332.1"/>
    </source>
</evidence>
<dbReference type="GeneID" id="66564735"/>
<accession>A0A2K8QLS9</accession>
<keyword evidence="3" id="KW-1185">Reference proteome</keyword>
<protein>
    <recommendedName>
        <fullName evidence="1">Protein NO VEIN C-terminal domain-containing protein</fullName>
    </recommendedName>
</protein>
<feature type="domain" description="Protein NO VEIN C-terminal" evidence="1">
    <location>
        <begin position="209"/>
        <end position="296"/>
    </location>
</feature>
<sequence length="330" mass="37169">MKYLFCNTGWMESYQGNTKADQIRGGGSFVKEEGMGHEVCNFHSHKGTVYGYVQPARGQRSASAGSIKLENIVNGNASKDDDVVEDVLVIWTAKRPEGGTVVVGWYKDATVFREYQRFKSVSALHSKNGLYGYRIRVRSEDAKLLPVDERTYQIQRKTQGSIGQSNVWYGDSKIGRKIAADIDALSKGNRPTHKSRSIRTTDPEHNAKVEKTAINLVWKYYEELGYELISVEKDNVGWDLEASQHKTKLRIEVKGLSGSNPHVELSPNEFKAWSEAHPLYRMAVVTEALTSPKLHICLYSREHESWLVSSHDNASVDIVEKVAAQIKLHI</sequence>
<dbReference type="EMBL" id="CP025003">
    <property type="protein sequence ID" value="ATZ94332.1"/>
    <property type="molecule type" value="Genomic_DNA"/>
</dbReference>
<name>A0A2K8QLS9_9GAMM</name>
<dbReference type="RefSeq" id="WP_100849483.1">
    <property type="nucleotide sequence ID" value="NZ_BMJF01000001.1"/>
</dbReference>
<proteinExistence type="predicted"/>
<dbReference type="InterPro" id="IPR024975">
    <property type="entry name" value="NOV_C"/>
</dbReference>
<gene>
    <name evidence="2" type="ORF">CVE23_10365</name>
</gene>
<organism evidence="2 3">
    <name type="scientific">Dickeya fangzhongdai</name>
    <dbReference type="NCBI Taxonomy" id="1778540"/>
    <lineage>
        <taxon>Bacteria</taxon>
        <taxon>Pseudomonadati</taxon>
        <taxon>Pseudomonadota</taxon>
        <taxon>Gammaproteobacteria</taxon>
        <taxon>Enterobacterales</taxon>
        <taxon>Pectobacteriaceae</taxon>
        <taxon>Dickeya</taxon>
    </lineage>
</organism>
<reference evidence="3" key="1">
    <citation type="journal article" date="2018" name="Genome Announc.">
        <title>Complete genome sequence of a Dickeya fangzhongdai type strain causing bleeding canker of pear tree trunks.</title>
        <authorList>
            <person name="Zhao Y."/>
            <person name="Tian Y."/>
            <person name="Li X."/>
            <person name="Hu B."/>
        </authorList>
    </citation>
    <scope>NUCLEOTIDE SEQUENCE [LARGE SCALE GENOMIC DNA]</scope>
    <source>
        <strain evidence="3">DSM 101947</strain>
    </source>
</reference>
<evidence type="ECO:0000259" key="1">
    <source>
        <dbReference type="Pfam" id="PF13020"/>
    </source>
</evidence>
<dbReference type="Pfam" id="PF13020">
    <property type="entry name" value="NOV_C"/>
    <property type="match status" value="1"/>
</dbReference>
<dbReference type="Proteomes" id="UP000231901">
    <property type="component" value="Chromosome"/>
</dbReference>
<evidence type="ECO:0000313" key="3">
    <source>
        <dbReference type="Proteomes" id="UP000231901"/>
    </source>
</evidence>
<dbReference type="KEGG" id="dfn:CVE23_10365"/>